<dbReference type="InterPro" id="IPR013736">
    <property type="entry name" value="Xaa-Pro_dipept_C"/>
</dbReference>
<dbReference type="PROSITE" id="PS51257">
    <property type="entry name" value="PROKAR_LIPOPROTEIN"/>
    <property type="match status" value="1"/>
</dbReference>
<dbReference type="NCBIfam" id="TIGR00976">
    <property type="entry name" value="CocE_NonD"/>
    <property type="match status" value="1"/>
</dbReference>
<dbReference type="SUPFAM" id="SSF49785">
    <property type="entry name" value="Galactose-binding domain-like"/>
    <property type="match status" value="1"/>
</dbReference>
<protein>
    <recommendedName>
        <fullName evidence="3">Xaa-Pro dipeptidyl-peptidase C-terminal domain-containing protein</fullName>
    </recommendedName>
</protein>
<dbReference type="Pfam" id="PF02129">
    <property type="entry name" value="Peptidase_S15"/>
    <property type="match status" value="1"/>
</dbReference>
<dbReference type="Gene3D" id="3.40.50.1820">
    <property type="entry name" value="alpha/beta hydrolase"/>
    <property type="match status" value="1"/>
</dbReference>
<dbReference type="GO" id="GO:0008239">
    <property type="term" value="F:dipeptidyl-peptidase activity"/>
    <property type="evidence" value="ECO:0007669"/>
    <property type="project" value="InterPro"/>
</dbReference>
<sequence length="636" mass="71541">MKKFNFLLLILFLACGISVQSQTNKATDFGSQFLSFVTAEQMSDNSELLPDSKWGIKSGIPELLRRPENNEIRIERYRTITMRDGVKLYADVYLPAKPGKYPTIVIRTCYGVQRDGGHQDKIRFAQQGYAVVFADIRGRYESEGQWDPFRDESKDGYDVIEWAAAQPFSNGKIATQGGSYLGHNQWAAMSATPPHLVAAFPGVASTNIYANWLTMGGAFRLSFNYGWGVVRMPNRIMLPQYWHTEAYTPEELKYENILWHLPLKDGDLKSAGYAVKHYRDWINHESYDDYWKSISDEENFSKMNVPAHTYGGWFDIFLMGTINGYIGMKNKAATPAARAGARMIIGPWGHGPSQSFGTVDFGATANMKMFERELQFYDFHLKGIKNGLDLEDPVQLFYMGINKWRSEKDYPIPGTVYKNLYLSSNGNANSSRGDGKLSFEAPKAAATDKYTYDPKMPVMTLGGNNCCGTPTQAGPYDQRPLERREDVLVYTSEFLKTPVTIAGPVKMKLFAATDGPDTDWMIKMVDVSPDGSAMPISEGILRARFREGLDKIKLLTPNQVYEYDIELTGTANVFKPGHRIRIDITSSNFPQFDRNPNTGDPFGSSDRVRVAQQTIHHGGVRLSSIILPTVRPLDDK</sequence>
<accession>A0A1G9RKI6</accession>
<gene>
    <name evidence="4" type="ORF">SAMN05421813_10856</name>
</gene>
<evidence type="ECO:0000313" key="5">
    <source>
        <dbReference type="Proteomes" id="UP000199226"/>
    </source>
</evidence>
<dbReference type="RefSeq" id="WP_221406307.1">
    <property type="nucleotide sequence ID" value="NZ_FNHH01000008.1"/>
</dbReference>
<dbReference type="Pfam" id="PF08530">
    <property type="entry name" value="PepX_C"/>
    <property type="match status" value="1"/>
</dbReference>
<dbReference type="Proteomes" id="UP000199226">
    <property type="component" value="Unassembled WGS sequence"/>
</dbReference>
<evidence type="ECO:0000313" key="4">
    <source>
        <dbReference type="EMBL" id="SDM23738.1"/>
    </source>
</evidence>
<dbReference type="InterPro" id="IPR029058">
    <property type="entry name" value="AB_hydrolase_fold"/>
</dbReference>
<dbReference type="InterPro" id="IPR050585">
    <property type="entry name" value="Xaa-Pro_dipeptidyl-ppase/CocE"/>
</dbReference>
<dbReference type="EMBL" id="FNHH01000008">
    <property type="protein sequence ID" value="SDM23738.1"/>
    <property type="molecule type" value="Genomic_DNA"/>
</dbReference>
<dbReference type="Gene3D" id="1.10.3020.10">
    <property type="entry name" value="alpha-amino acid ester hydrolase ( Helical cap domain)"/>
    <property type="match status" value="1"/>
</dbReference>
<keyword evidence="2" id="KW-0732">Signal</keyword>
<dbReference type="SMART" id="SM00939">
    <property type="entry name" value="PepX_C"/>
    <property type="match status" value="1"/>
</dbReference>
<proteinExistence type="predicted"/>
<dbReference type="InterPro" id="IPR000383">
    <property type="entry name" value="Xaa-Pro-like_dom"/>
</dbReference>
<evidence type="ECO:0000256" key="2">
    <source>
        <dbReference type="SAM" id="SignalP"/>
    </source>
</evidence>
<dbReference type="PANTHER" id="PTHR43056">
    <property type="entry name" value="PEPTIDASE S9 PROLYL OLIGOPEPTIDASE"/>
    <property type="match status" value="1"/>
</dbReference>
<reference evidence="5" key="1">
    <citation type="submission" date="2016-10" db="EMBL/GenBank/DDBJ databases">
        <authorList>
            <person name="Varghese N."/>
            <person name="Submissions S."/>
        </authorList>
    </citation>
    <scope>NUCLEOTIDE SEQUENCE [LARGE SCALE GENOMIC DNA]</scope>
    <source>
        <strain evidence="5">DSM 24536</strain>
    </source>
</reference>
<evidence type="ECO:0000256" key="1">
    <source>
        <dbReference type="ARBA" id="ARBA00022801"/>
    </source>
</evidence>
<keyword evidence="5" id="KW-1185">Reference proteome</keyword>
<evidence type="ECO:0000259" key="3">
    <source>
        <dbReference type="SMART" id="SM00939"/>
    </source>
</evidence>
<feature type="signal peptide" evidence="2">
    <location>
        <begin position="1"/>
        <end position="21"/>
    </location>
</feature>
<dbReference type="Gene3D" id="2.60.120.260">
    <property type="entry name" value="Galactose-binding domain-like"/>
    <property type="match status" value="1"/>
</dbReference>
<dbReference type="InterPro" id="IPR008979">
    <property type="entry name" value="Galactose-bd-like_sf"/>
</dbReference>
<dbReference type="InterPro" id="IPR005674">
    <property type="entry name" value="CocE/Ser_esterase"/>
</dbReference>
<keyword evidence="1" id="KW-0378">Hydrolase</keyword>
<dbReference type="PANTHER" id="PTHR43056:SF10">
    <property type="entry name" value="COCE_NOND FAMILY, PUTATIVE (AFU_ORTHOLOGUE AFUA_7G00600)-RELATED"/>
    <property type="match status" value="1"/>
</dbReference>
<dbReference type="AlphaFoldDB" id="A0A1G9RKI6"/>
<name>A0A1G9RKI6_9SPHI</name>
<feature type="domain" description="Xaa-Pro dipeptidyl-peptidase C-terminal" evidence="3">
    <location>
        <begin position="374"/>
        <end position="626"/>
    </location>
</feature>
<organism evidence="4 5">
    <name type="scientific">Daejeonella rubra</name>
    <dbReference type="NCBI Taxonomy" id="990371"/>
    <lineage>
        <taxon>Bacteria</taxon>
        <taxon>Pseudomonadati</taxon>
        <taxon>Bacteroidota</taxon>
        <taxon>Sphingobacteriia</taxon>
        <taxon>Sphingobacteriales</taxon>
        <taxon>Sphingobacteriaceae</taxon>
        <taxon>Daejeonella</taxon>
    </lineage>
</organism>
<dbReference type="STRING" id="990371.SAMN05421813_10856"/>
<feature type="chain" id="PRO_5011535327" description="Xaa-Pro dipeptidyl-peptidase C-terminal domain-containing protein" evidence="2">
    <location>
        <begin position="22"/>
        <end position="636"/>
    </location>
</feature>
<dbReference type="SUPFAM" id="SSF53474">
    <property type="entry name" value="alpha/beta-Hydrolases"/>
    <property type="match status" value="1"/>
</dbReference>